<proteinExistence type="predicted"/>
<dbReference type="Gene3D" id="3.30.470.20">
    <property type="entry name" value="ATP-grasp fold, B domain"/>
    <property type="match status" value="1"/>
</dbReference>
<protein>
    <submittedName>
        <fullName evidence="6">ATP-grasp domain-containing protein</fullName>
    </submittedName>
</protein>
<dbReference type="PANTHER" id="PTHR43585:SF2">
    <property type="entry name" value="ATP-GRASP ENZYME FSQD"/>
    <property type="match status" value="1"/>
</dbReference>
<name>A0A1M5LVJ0_STRHI</name>
<dbReference type="AlphaFoldDB" id="A0A1M5LVJ0"/>
<keyword evidence="2 4" id="KW-0547">Nucleotide-binding</keyword>
<dbReference type="EMBL" id="FQVN01000012">
    <property type="protein sequence ID" value="SHG69067.1"/>
    <property type="molecule type" value="Genomic_DNA"/>
</dbReference>
<keyword evidence="3 4" id="KW-0067">ATP-binding</keyword>
<dbReference type="PROSITE" id="PS50975">
    <property type="entry name" value="ATP_GRASP"/>
    <property type="match status" value="1"/>
</dbReference>
<dbReference type="OrthoDB" id="24041at2"/>
<evidence type="ECO:0000313" key="6">
    <source>
        <dbReference type="EMBL" id="SHG69067.1"/>
    </source>
</evidence>
<dbReference type="GO" id="GO:0005524">
    <property type="term" value="F:ATP binding"/>
    <property type="evidence" value="ECO:0007669"/>
    <property type="project" value="UniProtKB-UniRule"/>
</dbReference>
<dbReference type="Gene3D" id="3.30.1490.20">
    <property type="entry name" value="ATP-grasp fold, A domain"/>
    <property type="match status" value="1"/>
</dbReference>
<dbReference type="Proteomes" id="UP000184501">
    <property type="component" value="Unassembled WGS sequence"/>
</dbReference>
<organism evidence="6 7">
    <name type="scientific">Streptoalloteichus hindustanus</name>
    <dbReference type="NCBI Taxonomy" id="2017"/>
    <lineage>
        <taxon>Bacteria</taxon>
        <taxon>Bacillati</taxon>
        <taxon>Actinomycetota</taxon>
        <taxon>Actinomycetes</taxon>
        <taxon>Pseudonocardiales</taxon>
        <taxon>Pseudonocardiaceae</taxon>
        <taxon>Streptoalloteichus</taxon>
    </lineage>
</organism>
<evidence type="ECO:0000256" key="1">
    <source>
        <dbReference type="ARBA" id="ARBA00022598"/>
    </source>
</evidence>
<dbReference type="PANTHER" id="PTHR43585">
    <property type="entry name" value="FUMIPYRROLE BIOSYNTHESIS PROTEIN C"/>
    <property type="match status" value="1"/>
</dbReference>
<dbReference type="STRING" id="2017.SAMN05444320_11276"/>
<dbReference type="GO" id="GO:0046872">
    <property type="term" value="F:metal ion binding"/>
    <property type="evidence" value="ECO:0007669"/>
    <property type="project" value="InterPro"/>
</dbReference>
<dbReference type="RefSeq" id="WP_073488889.1">
    <property type="nucleotide sequence ID" value="NZ_FQVN01000012.1"/>
</dbReference>
<dbReference type="InterPro" id="IPR052032">
    <property type="entry name" value="ATP-dep_AA_Ligase"/>
</dbReference>
<dbReference type="Gene3D" id="3.40.50.20">
    <property type="match status" value="1"/>
</dbReference>
<evidence type="ECO:0000256" key="3">
    <source>
        <dbReference type="ARBA" id="ARBA00022840"/>
    </source>
</evidence>
<accession>A0A1M5LVJ0</accession>
<keyword evidence="1" id="KW-0436">Ligase</keyword>
<evidence type="ECO:0000259" key="5">
    <source>
        <dbReference type="PROSITE" id="PS50975"/>
    </source>
</evidence>
<dbReference type="GO" id="GO:0016874">
    <property type="term" value="F:ligase activity"/>
    <property type="evidence" value="ECO:0007669"/>
    <property type="project" value="UniProtKB-KW"/>
</dbReference>
<sequence length="412" mass="44166">MAEPHLVVVGGWTEVIAKAVDAGFAVSYLGPTAAGGGLDPAVLERCASVHEVAVDQVTVCLALARRLHAERPVTAVASFTELGLESAAVIADALGVPGPELWPVAVTRHKDWTRRVLAGVPSLALPWRLVATPADVERFHAEHGPAIIVKPVAGAASVGVRQIRSAEELAAAMASPGWLRDGQYVAEKLVDSDELYSVESLTLNGEHSVITFSYTKLVGYPYSLGSYTMVPPPPGFERVRDEVVRTAREFLTAIGMTWGVAHTEIKVGPDGRPGVIESQTRVGGDRIWLMTERTTGVGQIDLALRGLVDPAVTAPHLPDSDRVGVFLPFLPPAGTVRRVADIADVRRLPGVLDADTNLTPGRVLKEITDNTQRGGYALLDAPDHDAAYALMREVGRAFWVEFDDGRLWHPGF</sequence>
<dbReference type="InterPro" id="IPR011761">
    <property type="entry name" value="ATP-grasp"/>
</dbReference>
<dbReference type="Pfam" id="PF18603">
    <property type="entry name" value="LAL_C2"/>
    <property type="match status" value="1"/>
</dbReference>
<evidence type="ECO:0000256" key="4">
    <source>
        <dbReference type="PROSITE-ProRule" id="PRU00409"/>
    </source>
</evidence>
<keyword evidence="7" id="KW-1185">Reference proteome</keyword>
<dbReference type="Pfam" id="PF13535">
    <property type="entry name" value="ATP-grasp_4"/>
    <property type="match status" value="1"/>
</dbReference>
<gene>
    <name evidence="6" type="ORF">SAMN05444320_11276</name>
</gene>
<dbReference type="InterPro" id="IPR013815">
    <property type="entry name" value="ATP_grasp_subdomain_1"/>
</dbReference>
<reference evidence="6 7" key="1">
    <citation type="submission" date="2016-11" db="EMBL/GenBank/DDBJ databases">
        <authorList>
            <person name="Jaros S."/>
            <person name="Januszkiewicz K."/>
            <person name="Wedrychowicz H."/>
        </authorList>
    </citation>
    <scope>NUCLEOTIDE SEQUENCE [LARGE SCALE GENOMIC DNA]</scope>
    <source>
        <strain evidence="6 7">DSM 44523</strain>
    </source>
</reference>
<dbReference type="SUPFAM" id="SSF56059">
    <property type="entry name" value="Glutathione synthetase ATP-binding domain-like"/>
    <property type="match status" value="1"/>
</dbReference>
<evidence type="ECO:0000313" key="7">
    <source>
        <dbReference type="Proteomes" id="UP000184501"/>
    </source>
</evidence>
<dbReference type="InterPro" id="IPR040570">
    <property type="entry name" value="LAL_C2"/>
</dbReference>
<evidence type="ECO:0000256" key="2">
    <source>
        <dbReference type="ARBA" id="ARBA00022741"/>
    </source>
</evidence>
<feature type="domain" description="ATP-grasp" evidence="5">
    <location>
        <begin position="114"/>
        <end position="308"/>
    </location>
</feature>